<dbReference type="AlphaFoldDB" id="A0A0N5CS11"/>
<dbReference type="OrthoDB" id="5839451at2759"/>
<name>A0A0N5CS11_THECL</name>
<dbReference type="OMA" id="SCELMIP"/>
<accession>A0A0N5CS11</accession>
<dbReference type="InterPro" id="IPR035984">
    <property type="entry name" value="Acyl-CoA-binding_sf"/>
</dbReference>
<dbReference type="PANTHER" id="PTHR22973:SF12">
    <property type="entry name" value="LD35087P"/>
    <property type="match status" value="1"/>
</dbReference>
<reference evidence="1 2" key="2">
    <citation type="submission" date="2018-11" db="EMBL/GenBank/DDBJ databases">
        <authorList>
            <consortium name="Pathogen Informatics"/>
        </authorList>
    </citation>
    <scope>NUCLEOTIDE SEQUENCE [LARGE SCALE GENOMIC DNA]</scope>
</reference>
<organism evidence="3">
    <name type="scientific">Thelazia callipaeda</name>
    <name type="common">Oriental eyeworm</name>
    <name type="synonym">Parasitic nematode</name>
    <dbReference type="NCBI Taxonomy" id="103827"/>
    <lineage>
        <taxon>Eukaryota</taxon>
        <taxon>Metazoa</taxon>
        <taxon>Ecdysozoa</taxon>
        <taxon>Nematoda</taxon>
        <taxon>Chromadorea</taxon>
        <taxon>Rhabditida</taxon>
        <taxon>Spirurina</taxon>
        <taxon>Spiruromorpha</taxon>
        <taxon>Thelazioidea</taxon>
        <taxon>Thelaziidae</taxon>
        <taxon>Thelazia</taxon>
    </lineage>
</organism>
<proteinExistence type="predicted"/>
<dbReference type="EMBL" id="UYYF01000884">
    <property type="protein sequence ID" value="VDM99261.1"/>
    <property type="molecule type" value="Genomic_DNA"/>
</dbReference>
<sequence length="91" mass="10574">MVAMGSRAAECGSNTIIPEVDLIMRKFEMSLEDLYKLSISFYRERKRNGDLLASYENRLLFMAYSKQIRYGPYDANADDWGWFDLVGSDRT</sequence>
<evidence type="ECO:0000313" key="1">
    <source>
        <dbReference type="EMBL" id="VDM99261.1"/>
    </source>
</evidence>
<dbReference type="Proteomes" id="UP000276776">
    <property type="component" value="Unassembled WGS sequence"/>
</dbReference>
<protein>
    <submittedName>
        <fullName evidence="3">Histone acetyltransferase</fullName>
    </submittedName>
</protein>
<dbReference type="InterPro" id="IPR052269">
    <property type="entry name" value="Golgi-PI4KB_interaction"/>
</dbReference>
<evidence type="ECO:0000313" key="2">
    <source>
        <dbReference type="Proteomes" id="UP000276776"/>
    </source>
</evidence>
<dbReference type="STRING" id="103827.A0A0N5CS11"/>
<gene>
    <name evidence="1" type="ORF">TCLT_LOCUS3012</name>
</gene>
<dbReference type="WBParaSite" id="TCLT_0000301101-mRNA-1">
    <property type="protein sequence ID" value="TCLT_0000301101-mRNA-1"/>
    <property type="gene ID" value="TCLT_0000301101"/>
</dbReference>
<dbReference type="SUPFAM" id="SSF47027">
    <property type="entry name" value="Acyl-CoA binding protein"/>
    <property type="match status" value="1"/>
</dbReference>
<reference evidence="3" key="1">
    <citation type="submission" date="2017-02" db="UniProtKB">
        <authorList>
            <consortium name="WormBaseParasite"/>
        </authorList>
    </citation>
    <scope>IDENTIFICATION</scope>
</reference>
<dbReference type="GO" id="GO:0000139">
    <property type="term" value="C:Golgi membrane"/>
    <property type="evidence" value="ECO:0007669"/>
    <property type="project" value="TreeGrafter"/>
</dbReference>
<dbReference type="GO" id="GO:0000062">
    <property type="term" value="F:fatty-acyl-CoA binding"/>
    <property type="evidence" value="ECO:0007669"/>
    <property type="project" value="InterPro"/>
</dbReference>
<evidence type="ECO:0000313" key="3">
    <source>
        <dbReference type="WBParaSite" id="TCLT_0000301101-mRNA-1"/>
    </source>
</evidence>
<dbReference type="PANTHER" id="PTHR22973">
    <property type="entry name" value="LD35087P"/>
    <property type="match status" value="1"/>
</dbReference>
<keyword evidence="2" id="KW-1185">Reference proteome</keyword>